<feature type="transmembrane region" description="Helical" evidence="1">
    <location>
        <begin position="212"/>
        <end position="245"/>
    </location>
</feature>
<name>A0A4R5AG26_9ACTN</name>
<evidence type="ECO:0000256" key="1">
    <source>
        <dbReference type="SAM" id="Phobius"/>
    </source>
</evidence>
<dbReference type="AlphaFoldDB" id="A0A4R5AG26"/>
<keyword evidence="1" id="KW-0812">Transmembrane</keyword>
<gene>
    <name evidence="2" type="ORF">E1262_11355</name>
</gene>
<feature type="transmembrane region" description="Helical" evidence="1">
    <location>
        <begin position="395"/>
        <end position="413"/>
    </location>
</feature>
<keyword evidence="3" id="KW-1185">Reference proteome</keyword>
<dbReference type="OrthoDB" id="5242248at2"/>
<dbReference type="EMBL" id="SMLB01000012">
    <property type="protein sequence ID" value="TDD69864.1"/>
    <property type="molecule type" value="Genomic_DNA"/>
</dbReference>
<reference evidence="2 3" key="1">
    <citation type="submission" date="2019-02" db="EMBL/GenBank/DDBJ databases">
        <title>Draft genome sequences of novel Actinobacteria.</title>
        <authorList>
            <person name="Sahin N."/>
            <person name="Ay H."/>
            <person name="Saygin H."/>
        </authorList>
    </citation>
    <scope>NUCLEOTIDE SEQUENCE [LARGE SCALE GENOMIC DNA]</scope>
    <source>
        <strain evidence="2 3">8K307</strain>
    </source>
</reference>
<protein>
    <recommendedName>
        <fullName evidence="4">Glycosyltransferase RgtA/B/C/D-like domain-containing protein</fullName>
    </recommendedName>
</protein>
<feature type="transmembrane region" description="Helical" evidence="1">
    <location>
        <begin position="337"/>
        <end position="361"/>
    </location>
</feature>
<feature type="transmembrane region" description="Helical" evidence="1">
    <location>
        <begin position="63"/>
        <end position="82"/>
    </location>
</feature>
<proteinExistence type="predicted"/>
<feature type="transmembrane region" description="Helical" evidence="1">
    <location>
        <begin position="182"/>
        <end position="200"/>
    </location>
</feature>
<feature type="transmembrane region" description="Helical" evidence="1">
    <location>
        <begin position="368"/>
        <end position="389"/>
    </location>
</feature>
<evidence type="ECO:0008006" key="4">
    <source>
        <dbReference type="Google" id="ProtNLM"/>
    </source>
</evidence>
<dbReference type="Proteomes" id="UP000295217">
    <property type="component" value="Unassembled WGS sequence"/>
</dbReference>
<sequence length="439" mass="45387">MTESAALAARPVQARAPRRRTVVVWVLAGWVLLLVTARVWGLALPADDLHLGAIPLYGRWELAPVWRLAAPVAAGAAAVLVLPGLAARWPWRRVLGAVAATAIGWSLALAAVDGVDGFADIGQAYGRHIGLVDERGGPAAFLRTYVEHQDAVPVHLQAHPPGLVLALWASARAGLSGSGWETALAMAGVAAAAVAALVIAREVVSERSARRAAPFLVLAPAAVWHTNADVVFGGLALTGVVLVVIATGRAGRSRWALAGAGGAVFGLALLFSYGVALLAAPIAAVALWRRRPAVLAVAAGAGAVVVALPLLWGFWWLDGLAATRVQYYAGVGADRPYEYFLLANLAVFALAVGPATAAGLARLRDRRAWLVVGSGLAAVLLADLSGLSSAETERIWQPFMPLVLLAGGALATSAGGARRWLALQVAVAVVLQAALRSPW</sequence>
<feature type="transmembrane region" description="Helical" evidence="1">
    <location>
        <begin position="21"/>
        <end position="43"/>
    </location>
</feature>
<feature type="transmembrane region" description="Helical" evidence="1">
    <location>
        <begin position="94"/>
        <end position="112"/>
    </location>
</feature>
<keyword evidence="1" id="KW-1133">Transmembrane helix</keyword>
<feature type="transmembrane region" description="Helical" evidence="1">
    <location>
        <begin position="294"/>
        <end position="317"/>
    </location>
</feature>
<comment type="caution">
    <text evidence="2">The sequence shown here is derived from an EMBL/GenBank/DDBJ whole genome shotgun (WGS) entry which is preliminary data.</text>
</comment>
<feature type="transmembrane region" description="Helical" evidence="1">
    <location>
        <begin position="265"/>
        <end position="287"/>
    </location>
</feature>
<organism evidence="2 3">
    <name type="scientific">Jiangella aurantiaca</name>
    <dbReference type="NCBI Taxonomy" id="2530373"/>
    <lineage>
        <taxon>Bacteria</taxon>
        <taxon>Bacillati</taxon>
        <taxon>Actinomycetota</taxon>
        <taxon>Actinomycetes</taxon>
        <taxon>Jiangellales</taxon>
        <taxon>Jiangellaceae</taxon>
        <taxon>Jiangella</taxon>
    </lineage>
</organism>
<evidence type="ECO:0000313" key="2">
    <source>
        <dbReference type="EMBL" id="TDD69864.1"/>
    </source>
</evidence>
<dbReference type="RefSeq" id="WP_132103244.1">
    <property type="nucleotide sequence ID" value="NZ_SMLB01000012.1"/>
</dbReference>
<keyword evidence="1" id="KW-0472">Membrane</keyword>
<evidence type="ECO:0000313" key="3">
    <source>
        <dbReference type="Proteomes" id="UP000295217"/>
    </source>
</evidence>
<accession>A0A4R5AG26</accession>